<proteinExistence type="predicted"/>
<feature type="signal peptide" evidence="1">
    <location>
        <begin position="1"/>
        <end position="23"/>
    </location>
</feature>
<gene>
    <name evidence="2" type="ORF">ACFOM8_17545</name>
</gene>
<comment type="caution">
    <text evidence="2">The sequence shown here is derived from an EMBL/GenBank/DDBJ whole genome shotgun (WGS) entry which is preliminary data.</text>
</comment>
<reference evidence="3" key="1">
    <citation type="journal article" date="2019" name="Int. J. Syst. Evol. Microbiol.">
        <title>The Global Catalogue of Microorganisms (GCM) 10K type strain sequencing project: providing services to taxonomists for standard genome sequencing and annotation.</title>
        <authorList>
            <consortium name="The Broad Institute Genomics Platform"/>
            <consortium name="The Broad Institute Genome Sequencing Center for Infectious Disease"/>
            <person name="Wu L."/>
            <person name="Ma J."/>
        </authorList>
    </citation>
    <scope>NUCLEOTIDE SEQUENCE [LARGE SCALE GENOMIC DNA]</scope>
    <source>
        <strain evidence="3">KCTC 42473</strain>
    </source>
</reference>
<name>A0ABV7U831_9RHOB</name>
<evidence type="ECO:0000313" key="3">
    <source>
        <dbReference type="Proteomes" id="UP001595539"/>
    </source>
</evidence>
<organism evidence="2 3">
    <name type="scientific">Paracoccus angustae</name>
    <dbReference type="NCBI Taxonomy" id="1671480"/>
    <lineage>
        <taxon>Bacteria</taxon>
        <taxon>Pseudomonadati</taxon>
        <taxon>Pseudomonadota</taxon>
        <taxon>Alphaproteobacteria</taxon>
        <taxon>Rhodobacterales</taxon>
        <taxon>Paracoccaceae</taxon>
        <taxon>Paracoccus</taxon>
    </lineage>
</organism>
<feature type="chain" id="PRO_5047499706" evidence="1">
    <location>
        <begin position="24"/>
        <end position="120"/>
    </location>
</feature>
<keyword evidence="1" id="KW-0732">Signal</keyword>
<evidence type="ECO:0000313" key="2">
    <source>
        <dbReference type="EMBL" id="MFC3631243.1"/>
    </source>
</evidence>
<dbReference type="Proteomes" id="UP001595539">
    <property type="component" value="Unassembled WGS sequence"/>
</dbReference>
<keyword evidence="3" id="KW-1185">Reference proteome</keyword>
<sequence length="120" mass="12220">MNRIFAAAVAAAVAVAAPLSAGADMIALSAPLASASLHKGGIDMNVYYTAQDDNGFEVVATYAPAATPAEAARLRMRLADGDAVHFALPGHEATIYTFERSGATVAVSAEQADAPERIGS</sequence>
<dbReference type="EMBL" id="JBHRXY010000023">
    <property type="protein sequence ID" value="MFC3631243.1"/>
    <property type="molecule type" value="Genomic_DNA"/>
</dbReference>
<dbReference type="RefSeq" id="WP_377763440.1">
    <property type="nucleotide sequence ID" value="NZ_JBHRXY010000023.1"/>
</dbReference>
<protein>
    <submittedName>
        <fullName evidence="2">Uncharacterized protein</fullName>
    </submittedName>
</protein>
<accession>A0ABV7U831</accession>
<evidence type="ECO:0000256" key="1">
    <source>
        <dbReference type="SAM" id="SignalP"/>
    </source>
</evidence>